<sequence>MKLLFVVSYQKKDIVLTSPHYSMLPPEVNSTRVFTGTGPAPILAAAAAWDVLGDELHTAAASFGSLTSNLAGGTWHGPASTAMTRAAAPYLDWLSASAAQAQGVASLARAAAAEFDAALAASVHPAAVAVNRAQVFALVSSNIFGQNTPAIAAIESIYEEMWAQDVSAMACYHTGSSALVAELMPWQEQLQSTLGSARAAWSLPVPSPLTPLGAVAGAVEDTVHANTAVAQTVGLVMGGSGAPIPPPKYVQLANDLYISRSIPGVLAQPLFTPQGLYPVIAVKNLTFDMSVAQGMTILESAIRGQIAAGNNVAVFGFSQSATISGLTMANLAASINPPTPDQLSFILTGNPNNPNGGVATRFPGISFPSLGVTPSGPTPDNLYPTKVYTIEYDGVADFPRYPINALSTLNALAGIYYVHSDYLTLTPAQLDSAIQLTNTVGPTMTEYYIIPTANLPLLEPLRAMPILGNPLADLVQPNLKVIVNLGYGDPGHGYSTSPPNVATPFGLFPEVSPLAVVDALTAGTQQGIADFGHGMAHISLPQPTELPSQTMNRIALLDFSGVRPGTPVVSLNNLIDGAQAANTNLIDTVSKVAATSYAVFLPTADFANAVVTSGLSYNVNLYLEGIQQAINGDPMGFVNAIGYPLAADVALIAGVGLLQTLVLVVAGQTIANDISTLIFASN</sequence>
<dbReference type="InterPro" id="IPR013228">
    <property type="entry name" value="PE-PPE_C"/>
</dbReference>
<gene>
    <name evidence="4" type="ORF">AO501_20245</name>
</gene>
<comment type="similarity">
    <text evidence="1">Belongs to the mycobacterial PPE family.</text>
</comment>
<dbReference type="AlphaFoldDB" id="A0A0Q2R9X4"/>
<reference evidence="4 5" key="1">
    <citation type="submission" date="2015-10" db="EMBL/GenBank/DDBJ databases">
        <title>Mycobacterium gordonae draft genome assembly.</title>
        <authorList>
            <person name="Ustinova V."/>
            <person name="Smirnova T."/>
            <person name="Blagodatskikh K."/>
            <person name="Varlamov D."/>
            <person name="Larionova E."/>
            <person name="Chernousova L."/>
        </authorList>
    </citation>
    <scope>NUCLEOTIDE SEQUENCE [LARGE SCALE GENOMIC DNA]</scope>
    <source>
        <strain evidence="4 5">CTRI 14-8773</strain>
    </source>
</reference>
<dbReference type="Gene3D" id="3.40.50.1820">
    <property type="entry name" value="alpha/beta hydrolase"/>
    <property type="match status" value="1"/>
</dbReference>
<dbReference type="EMBL" id="LKTM01000008">
    <property type="protein sequence ID" value="KQH80806.1"/>
    <property type="molecule type" value="Genomic_DNA"/>
</dbReference>
<dbReference type="RefSeq" id="WP_055576350.1">
    <property type="nucleotide sequence ID" value="NZ_LKTM01000008.1"/>
</dbReference>
<evidence type="ECO:0000259" key="3">
    <source>
        <dbReference type="Pfam" id="PF08237"/>
    </source>
</evidence>
<dbReference type="FunFam" id="1.20.1260.20:FF:000001">
    <property type="entry name" value="PPE family protein PPE41"/>
    <property type="match status" value="1"/>
</dbReference>
<protein>
    <recommendedName>
        <fullName evidence="6">PPE family protein</fullName>
    </recommendedName>
</protein>
<feature type="domain" description="PE-PPE" evidence="3">
    <location>
        <begin position="263"/>
        <end position="487"/>
    </location>
</feature>
<dbReference type="Gene3D" id="1.20.1260.20">
    <property type="entry name" value="PPE superfamily"/>
    <property type="match status" value="1"/>
</dbReference>
<dbReference type="InterPro" id="IPR038332">
    <property type="entry name" value="PPE_sf"/>
</dbReference>
<dbReference type="Pfam" id="PF00823">
    <property type="entry name" value="PPE"/>
    <property type="match status" value="1"/>
</dbReference>
<dbReference type="PANTHER" id="PTHR46766">
    <property type="entry name" value="GLUTAMINE-RICH PROTEIN 2"/>
    <property type="match status" value="1"/>
</dbReference>
<proteinExistence type="inferred from homology"/>
<dbReference type="Proteomes" id="UP000051677">
    <property type="component" value="Unassembled WGS sequence"/>
</dbReference>
<dbReference type="Pfam" id="PF08237">
    <property type="entry name" value="PE-PPE"/>
    <property type="match status" value="1"/>
</dbReference>
<evidence type="ECO:0000313" key="5">
    <source>
        <dbReference type="Proteomes" id="UP000051677"/>
    </source>
</evidence>
<dbReference type="InterPro" id="IPR000030">
    <property type="entry name" value="PPE_dom"/>
</dbReference>
<organism evidence="4 5">
    <name type="scientific">Mycobacterium gordonae</name>
    <dbReference type="NCBI Taxonomy" id="1778"/>
    <lineage>
        <taxon>Bacteria</taxon>
        <taxon>Bacillati</taxon>
        <taxon>Actinomycetota</taxon>
        <taxon>Actinomycetes</taxon>
        <taxon>Mycobacteriales</taxon>
        <taxon>Mycobacteriaceae</taxon>
        <taxon>Mycobacterium</taxon>
    </lineage>
</organism>
<evidence type="ECO:0000259" key="2">
    <source>
        <dbReference type="Pfam" id="PF00823"/>
    </source>
</evidence>
<evidence type="ECO:0000313" key="4">
    <source>
        <dbReference type="EMBL" id="KQH80806.1"/>
    </source>
</evidence>
<feature type="domain" description="PPE" evidence="2">
    <location>
        <begin position="21"/>
        <end position="183"/>
    </location>
</feature>
<dbReference type="OrthoDB" id="4568361at2"/>
<dbReference type="InterPro" id="IPR029058">
    <property type="entry name" value="AB_hydrolase_fold"/>
</dbReference>
<accession>A0A0Q2R9X4</accession>
<evidence type="ECO:0008006" key="6">
    <source>
        <dbReference type="Google" id="ProtNLM"/>
    </source>
</evidence>
<dbReference type="GO" id="GO:0052572">
    <property type="term" value="P:response to host immune response"/>
    <property type="evidence" value="ECO:0007669"/>
    <property type="project" value="TreeGrafter"/>
</dbReference>
<comment type="caution">
    <text evidence="4">The sequence shown here is derived from an EMBL/GenBank/DDBJ whole genome shotgun (WGS) entry which is preliminary data.</text>
</comment>
<dbReference type="SUPFAM" id="SSF53474">
    <property type="entry name" value="alpha/beta-Hydrolases"/>
    <property type="match status" value="1"/>
</dbReference>
<dbReference type="PANTHER" id="PTHR46766:SF1">
    <property type="entry name" value="GLUTAMINE-RICH PROTEIN 2"/>
    <property type="match status" value="1"/>
</dbReference>
<dbReference type="SUPFAM" id="SSF140459">
    <property type="entry name" value="PE/PPE dimer-like"/>
    <property type="match status" value="1"/>
</dbReference>
<evidence type="ECO:0000256" key="1">
    <source>
        <dbReference type="ARBA" id="ARBA00010652"/>
    </source>
</evidence>
<name>A0A0Q2R9X4_MYCGO</name>